<dbReference type="KEGG" id="vg:80004445"/>
<organism evidence="1 2">
    <name type="scientific">Microbacterium phage Kozie</name>
    <dbReference type="NCBI Taxonomy" id="2885981"/>
    <lineage>
        <taxon>Viruses</taxon>
        <taxon>Duplodnaviria</taxon>
        <taxon>Heunggongvirae</taxon>
        <taxon>Uroviricota</taxon>
        <taxon>Caudoviricetes</taxon>
        <taxon>Kutznervirinae</taxon>
        <taxon>Kozievirus</taxon>
        <taxon>Kozievirus kozie</taxon>
    </lineage>
</organism>
<name>A0AAE8Y8Y8_9CAUD</name>
<accession>A0AAE8Y8Y8</accession>
<dbReference type="Proteomes" id="UP000827716">
    <property type="component" value="Segment"/>
</dbReference>
<keyword evidence="2" id="KW-1185">Reference proteome</keyword>
<evidence type="ECO:0000313" key="2">
    <source>
        <dbReference type="Proteomes" id="UP000827716"/>
    </source>
</evidence>
<dbReference type="GeneID" id="80004445"/>
<reference evidence="1" key="1">
    <citation type="submission" date="2021-09" db="EMBL/GenBank/DDBJ databases">
        <authorList>
            <person name="Colton S."/>
            <person name="McKinney A."/>
            <person name="Ashley L."/>
            <person name="Annie C."/>
            <person name="Elissa F."/>
            <person name="Lindsey D."/>
            <person name="Brady H."/>
            <person name="Batt M.A."/>
            <person name="Denae B."/>
            <person name="Molloy S.D."/>
            <person name="Garlena R.A."/>
            <person name="Russell D.A."/>
            <person name="Jacobs-Sera D."/>
            <person name="Hatfull G.F."/>
        </authorList>
    </citation>
    <scope>NUCLEOTIDE SEQUENCE</scope>
</reference>
<proteinExistence type="predicted"/>
<evidence type="ECO:0000313" key="1">
    <source>
        <dbReference type="EMBL" id="UDL16258.1"/>
    </source>
</evidence>
<protein>
    <submittedName>
        <fullName evidence="1">Uncharacterized protein</fullName>
    </submittedName>
</protein>
<dbReference type="RefSeq" id="YP_010750790.1">
    <property type="nucleotide sequence ID" value="NC_073362.1"/>
</dbReference>
<dbReference type="EMBL" id="OK040792">
    <property type="protein sequence ID" value="UDL16258.1"/>
    <property type="molecule type" value="Genomic_DNA"/>
</dbReference>
<sequence>MANKRDPYLTKTVTVGYSDRKVRKLVADGWEVVATRGGALGSAQTVTLRKPNPNYKGA</sequence>
<gene>
    <name evidence="1" type="primary">62</name>
    <name evidence="1" type="ORF">SEA_KOZIE_62</name>
</gene>